<keyword evidence="3" id="KW-1185">Reference proteome</keyword>
<dbReference type="EMBL" id="CP072748">
    <property type="protein sequence ID" value="QTX11941.1"/>
    <property type="molecule type" value="Genomic_DNA"/>
</dbReference>
<protein>
    <submittedName>
        <fullName evidence="2">Uncharacterized protein</fullName>
    </submittedName>
</protein>
<name>A0A8B0SLJ0_9GAMM</name>
<dbReference type="EMBL" id="JAFMPM010000006">
    <property type="protein sequence ID" value="MBO0612587.1"/>
    <property type="molecule type" value="Genomic_DNA"/>
</dbReference>
<sequence>MNFKDAKRKVIECLNTGNIRHEARNNIDIKNLLITGAVTPTEVASILGRSRGNEHLASPHHFDASVEVHIVKTQHAGQGWYIKWYFLEPDSVFISVHHQ</sequence>
<evidence type="ECO:0000313" key="3">
    <source>
        <dbReference type="Proteomes" id="UP000664466"/>
    </source>
</evidence>
<gene>
    <name evidence="2" type="ORF">J1836_006280</name>
    <name evidence="1" type="ORF">J1836_06545</name>
</gene>
<dbReference type="AlphaFoldDB" id="A0A8B0SLJ0"/>
<evidence type="ECO:0000313" key="2">
    <source>
        <dbReference type="EMBL" id="QTX11941.1"/>
    </source>
</evidence>
<organism evidence="2">
    <name type="scientific">Thiothrix fructosivorans</name>
    <dbReference type="NCBI Taxonomy" id="111770"/>
    <lineage>
        <taxon>Bacteria</taxon>
        <taxon>Pseudomonadati</taxon>
        <taxon>Pseudomonadota</taxon>
        <taxon>Gammaproteobacteria</taxon>
        <taxon>Thiotrichales</taxon>
        <taxon>Thiotrichaceae</taxon>
        <taxon>Thiothrix</taxon>
    </lineage>
</organism>
<evidence type="ECO:0000313" key="1">
    <source>
        <dbReference type="EMBL" id="MBO0612587.1"/>
    </source>
</evidence>
<accession>A0A8B0SLJ0</accession>
<proteinExistence type="predicted"/>
<reference evidence="1 3" key="1">
    <citation type="submission" date="2021-03" db="EMBL/GenBank/DDBJ databases">
        <title>Draft genome and methylome analysis of Thiotrix fructosivoruns ATCC 49748.</title>
        <authorList>
            <person name="Fomenkov A."/>
            <person name="Grabovich M.Y."/>
            <person name="Roberts R.J."/>
        </authorList>
    </citation>
    <scope>NUCLEOTIDE SEQUENCE [LARGE SCALE GENOMIC DNA]</scope>
    <source>
        <strain evidence="1 3">ATCC 49748</strain>
    </source>
</reference>
<dbReference type="RefSeq" id="WP_207250283.1">
    <property type="nucleotide sequence ID" value="NZ_JAFMPM010000006.1"/>
</dbReference>
<reference evidence="2" key="2">
    <citation type="submission" date="2021-04" db="EMBL/GenBank/DDBJ databases">
        <title>Complete Genome and methylome analysis of Thiothrix fructosivorans ATCC 49748.</title>
        <authorList>
            <person name="Fomenkov A."/>
            <person name="Sun L."/>
            <person name="Vincze T."/>
            <person name="Grabovich M.Y."/>
            <person name="Roberts R.J."/>
        </authorList>
    </citation>
    <scope>NUCLEOTIDE SEQUENCE</scope>
    <source>
        <strain evidence="2">ATCC 49748</strain>
    </source>
</reference>
<dbReference type="Proteomes" id="UP000664466">
    <property type="component" value="Unassembled WGS sequence"/>
</dbReference>